<dbReference type="KEGG" id="sqz:FQU76_07420"/>
<dbReference type="RefSeq" id="WP_146479692.1">
    <property type="nucleotide sequence ID" value="NZ_CP042266.1"/>
</dbReference>
<accession>A0A5B8J582</accession>
<dbReference type="InterPro" id="IPR052897">
    <property type="entry name" value="Sec-Metab_Biosynth_Hydrolase"/>
</dbReference>
<dbReference type="PANTHER" id="PTHR37017:SF11">
    <property type="entry name" value="ESTERASE_LIPASE_THIOESTERASE DOMAIN-CONTAINING PROTEIN"/>
    <property type="match status" value="1"/>
</dbReference>
<protein>
    <submittedName>
        <fullName evidence="2">Alpha/beta hydrolase</fullName>
    </submittedName>
</protein>
<dbReference type="SUPFAM" id="SSF53474">
    <property type="entry name" value="alpha/beta-Hydrolases"/>
    <property type="match status" value="1"/>
</dbReference>
<evidence type="ECO:0000313" key="2">
    <source>
        <dbReference type="EMBL" id="QDY76396.1"/>
    </source>
</evidence>
<reference evidence="2 3" key="1">
    <citation type="submission" date="2019-07" db="EMBL/GenBank/DDBJ databases">
        <authorList>
            <person name="Zhu P."/>
        </authorList>
    </citation>
    <scope>NUCLEOTIDE SEQUENCE [LARGE SCALE GENOMIC DNA]</scope>
    <source>
        <strain evidence="2 3">SSL-25</strain>
    </source>
</reference>
<dbReference type="Pfam" id="PF12697">
    <property type="entry name" value="Abhydrolase_6"/>
    <property type="match status" value="1"/>
</dbReference>
<gene>
    <name evidence="2" type="ORF">FQU76_07420</name>
</gene>
<dbReference type="Gene3D" id="3.40.50.1820">
    <property type="entry name" value="alpha/beta hydrolase"/>
    <property type="match status" value="1"/>
</dbReference>
<dbReference type="PANTHER" id="PTHR37017">
    <property type="entry name" value="AB HYDROLASE-1 DOMAIN-CONTAINING PROTEIN-RELATED"/>
    <property type="match status" value="1"/>
</dbReference>
<evidence type="ECO:0000313" key="3">
    <source>
        <dbReference type="Proteomes" id="UP000320580"/>
    </source>
</evidence>
<evidence type="ECO:0000259" key="1">
    <source>
        <dbReference type="Pfam" id="PF12697"/>
    </source>
</evidence>
<dbReference type="Proteomes" id="UP000320580">
    <property type="component" value="Chromosome"/>
</dbReference>
<dbReference type="InterPro" id="IPR029058">
    <property type="entry name" value="AB_hydrolase_fold"/>
</dbReference>
<dbReference type="EMBL" id="CP042266">
    <property type="protein sequence ID" value="QDY76396.1"/>
    <property type="molecule type" value="Genomic_DNA"/>
</dbReference>
<dbReference type="OrthoDB" id="9773549at2"/>
<keyword evidence="3" id="KW-1185">Reference proteome</keyword>
<sequence length="225" mass="24415">MTEYVLIPGADGRAWYWHRVVPELRARGHEAIAVDLPEDNTAGLADYTDAVIEQLDAASGRLVVVAQSLAGFIAPLLCERIPVEKLILVNAMVPAPGESAGEWWAGTGHPEARRAAALRGGRDPEAPFDPLVDFFHDVPPEIADEALAIGPPGGPSEALFADPWPLDAWPDVPTRFLQGRDDRFFPLEFQRKVVAERLGVAVEPLPGGHLIALARPEQLTDWICG</sequence>
<keyword evidence="2" id="KW-0378">Hydrolase</keyword>
<feature type="domain" description="AB hydrolase-1" evidence="1">
    <location>
        <begin position="5"/>
        <end position="220"/>
    </location>
</feature>
<dbReference type="AlphaFoldDB" id="A0A5B8J582"/>
<dbReference type="GO" id="GO:0016787">
    <property type="term" value="F:hydrolase activity"/>
    <property type="evidence" value="ECO:0007669"/>
    <property type="project" value="UniProtKB-KW"/>
</dbReference>
<proteinExistence type="predicted"/>
<organism evidence="2 3">
    <name type="scientific">Streptomyces qinzhouensis</name>
    <dbReference type="NCBI Taxonomy" id="2599401"/>
    <lineage>
        <taxon>Bacteria</taxon>
        <taxon>Bacillati</taxon>
        <taxon>Actinomycetota</taxon>
        <taxon>Actinomycetes</taxon>
        <taxon>Kitasatosporales</taxon>
        <taxon>Streptomycetaceae</taxon>
        <taxon>Streptomyces</taxon>
    </lineage>
</organism>
<dbReference type="InterPro" id="IPR000073">
    <property type="entry name" value="AB_hydrolase_1"/>
</dbReference>
<name>A0A5B8J582_9ACTN</name>